<name>A0A8S3BIH8_9BILA</name>
<evidence type="ECO:0000313" key="2">
    <source>
        <dbReference type="Proteomes" id="UP000681967"/>
    </source>
</evidence>
<proteinExistence type="predicted"/>
<comment type="caution">
    <text evidence="1">The sequence shown here is derived from an EMBL/GenBank/DDBJ whole genome shotgun (WGS) entry which is preliminary data.</text>
</comment>
<protein>
    <submittedName>
        <fullName evidence="1">Uncharacterized protein</fullName>
    </submittedName>
</protein>
<gene>
    <name evidence="1" type="ORF">BYL167_LOCUS48384</name>
</gene>
<dbReference type="EMBL" id="CAJOBH010141326">
    <property type="protein sequence ID" value="CAF4806739.1"/>
    <property type="molecule type" value="Genomic_DNA"/>
</dbReference>
<accession>A0A8S3BIH8</accession>
<organism evidence="1 2">
    <name type="scientific">Rotaria magnacalcarata</name>
    <dbReference type="NCBI Taxonomy" id="392030"/>
    <lineage>
        <taxon>Eukaryota</taxon>
        <taxon>Metazoa</taxon>
        <taxon>Spiralia</taxon>
        <taxon>Gnathifera</taxon>
        <taxon>Rotifera</taxon>
        <taxon>Eurotatoria</taxon>
        <taxon>Bdelloidea</taxon>
        <taxon>Philodinida</taxon>
        <taxon>Philodinidae</taxon>
        <taxon>Rotaria</taxon>
    </lineage>
</organism>
<reference evidence="1" key="1">
    <citation type="submission" date="2021-02" db="EMBL/GenBank/DDBJ databases">
        <authorList>
            <person name="Nowell W R."/>
        </authorList>
    </citation>
    <scope>NUCLEOTIDE SEQUENCE</scope>
</reference>
<dbReference type="Proteomes" id="UP000681967">
    <property type="component" value="Unassembled WGS sequence"/>
</dbReference>
<feature type="non-terminal residue" evidence="1">
    <location>
        <position position="1"/>
    </location>
</feature>
<dbReference type="AlphaFoldDB" id="A0A8S3BIH8"/>
<evidence type="ECO:0000313" key="1">
    <source>
        <dbReference type="EMBL" id="CAF4806739.1"/>
    </source>
</evidence>
<sequence length="42" mass="4671">GKSDGELVKACRNVFEAANCCKRKLEQVDNQNEESDVDNNSI</sequence>